<name>A0A0L7M0U0_PLAF4</name>
<organism evidence="1 2">
    <name type="scientific">Plasmodium falciparum (isolate Dd2)</name>
    <dbReference type="NCBI Taxonomy" id="57267"/>
    <lineage>
        <taxon>Eukaryota</taxon>
        <taxon>Sar</taxon>
        <taxon>Alveolata</taxon>
        <taxon>Apicomplexa</taxon>
        <taxon>Aconoidasida</taxon>
        <taxon>Haemosporida</taxon>
        <taxon>Plasmodiidae</taxon>
        <taxon>Plasmodium</taxon>
        <taxon>Plasmodium (Laverania)</taxon>
    </lineage>
</organism>
<accession>A0A0L7M0U0</accession>
<proteinExistence type="predicted"/>
<reference evidence="2" key="1">
    <citation type="submission" date="2006-09" db="EMBL/GenBank/DDBJ databases">
        <title>Annotation of Plasmodium falciparum Dd2.</title>
        <authorList>
            <consortium name="The Broad Institute Genome Sequencing Platform"/>
            <person name="Volkman S.K."/>
            <person name="Neafsey D.E."/>
            <person name="Dash A.P."/>
            <person name="Chitnis C.E."/>
            <person name="Hartl D.L."/>
            <person name="Young S.K."/>
            <person name="Zeng Q."/>
            <person name="Koehrsen M."/>
            <person name="Alvarado L."/>
            <person name="Berlin A."/>
            <person name="Borenstein D."/>
            <person name="Chapman S.B."/>
            <person name="Chen Z."/>
            <person name="Engels R."/>
            <person name="Freedman E."/>
            <person name="Gellesch M."/>
            <person name="Goldberg J."/>
            <person name="Griggs A."/>
            <person name="Gujja S."/>
            <person name="Heilman E.R."/>
            <person name="Heiman D.I."/>
            <person name="Howarth C."/>
            <person name="Jen D."/>
            <person name="Larson L."/>
            <person name="Mehta T."/>
            <person name="Neiman D."/>
            <person name="Park D."/>
            <person name="Pearson M."/>
            <person name="Roberts A."/>
            <person name="Saif S."/>
            <person name="Shea T."/>
            <person name="Shenoy N."/>
            <person name="Sisk P."/>
            <person name="Stolte C."/>
            <person name="Sykes S."/>
            <person name="Walk T."/>
            <person name="White J."/>
            <person name="Yandava C."/>
            <person name="Haas B."/>
            <person name="Henn M.R."/>
            <person name="Nusbaum C."/>
            <person name="Birren B."/>
        </authorList>
    </citation>
    <scope>NUCLEOTIDE SEQUENCE [LARGE SCALE GENOMIC DNA]</scope>
</reference>
<gene>
    <name evidence="1" type="ORF">PFDG_01648</name>
</gene>
<reference evidence="2" key="2">
    <citation type="submission" date="2006-09" db="EMBL/GenBank/DDBJ databases">
        <title>The genome sequence of Plasmodium falciparum Dd2.</title>
        <authorList>
            <consortium name="The Broad Institute Genome Sequencing Platform"/>
            <person name="Birren B."/>
            <person name="Lander E."/>
            <person name="Galagan J."/>
            <person name="Nusbaum C."/>
            <person name="Devon K."/>
            <person name="Henn M."/>
            <person name="Jaffe D."/>
            <person name="Butler J."/>
            <person name="Alvarez P."/>
            <person name="Gnerre S."/>
            <person name="Grabherr M."/>
            <person name="Kleber M."/>
            <person name="Mauceli E."/>
            <person name="Brockman W."/>
            <person name="MacCallum I.A."/>
            <person name="Rounsley S."/>
            <person name="Young S."/>
            <person name="LaButti K."/>
            <person name="Pushparaj V."/>
            <person name="DeCaprio D."/>
            <person name="Crawford M."/>
            <person name="Koehrsen M."/>
            <person name="Engels R."/>
            <person name="Montgomery P."/>
            <person name="Pearson M."/>
            <person name="Howarth C."/>
            <person name="Larson L."/>
            <person name="Luoma S."/>
            <person name="White J."/>
            <person name="Kodira C."/>
            <person name="Zeng Q."/>
            <person name="O'Leary S."/>
            <person name="Yandava C."/>
            <person name="Alvarado L."/>
            <person name="Wirth D."/>
            <person name="Volkman S."/>
            <person name="Hartl D."/>
        </authorList>
    </citation>
    <scope>NUCLEOTIDE SEQUENCE [LARGE SCALE GENOMIC DNA]</scope>
</reference>
<dbReference type="Proteomes" id="UP000054282">
    <property type="component" value="Unassembled WGS sequence"/>
</dbReference>
<protein>
    <submittedName>
        <fullName evidence="1">Uncharacterized protein</fullName>
    </submittedName>
</protein>
<evidence type="ECO:0000313" key="2">
    <source>
        <dbReference type="Proteomes" id="UP000054282"/>
    </source>
</evidence>
<dbReference type="AlphaFoldDB" id="A0A0L7M0U0"/>
<dbReference type="KEGG" id="pfd:PFDG_01648"/>
<sequence>MNNISTNKYNHIINEKNKKKCKIYDKAKLLCPDSIDENKKWHDNINSENMNSNTNIVMLEERKFTNVCNTAYTLIKNERTSEN</sequence>
<dbReference type="EMBL" id="DS016242">
    <property type="protein sequence ID" value="KOB86140.1"/>
    <property type="molecule type" value="Genomic_DNA"/>
</dbReference>
<evidence type="ECO:0000313" key="1">
    <source>
        <dbReference type="EMBL" id="KOB86140.1"/>
    </source>
</evidence>